<protein>
    <submittedName>
        <fullName evidence="1">Uncharacterized protein</fullName>
    </submittedName>
</protein>
<reference evidence="1" key="1">
    <citation type="submission" date="2021-02" db="EMBL/GenBank/DDBJ databases">
        <authorList>
            <person name="Nowell W R."/>
        </authorList>
    </citation>
    <scope>NUCLEOTIDE SEQUENCE</scope>
</reference>
<evidence type="ECO:0000313" key="2">
    <source>
        <dbReference type="Proteomes" id="UP000663828"/>
    </source>
</evidence>
<feature type="non-terminal residue" evidence="1">
    <location>
        <position position="1"/>
    </location>
</feature>
<sequence>MCPLKSPFPFLNTQFQTKSDQKNPLRIKFYQQSNALLPKNLSILLTTSLTLTPFTFGYVLAPSMSIFNETYFNANENDRIESMKIMDLFAKLLHNGNININSPYCKDNQCEAKDKWKNVFPESNLILLRDGNFSQVTGHHTQVHYLFNTLISNLTEHPFDTDLLNTWKT</sequence>
<accession>A0A816C1S3</accession>
<comment type="caution">
    <text evidence="1">The sequence shown here is derived from an EMBL/GenBank/DDBJ whole genome shotgun (WGS) entry which is preliminary data.</text>
</comment>
<organism evidence="1 2">
    <name type="scientific">Adineta ricciae</name>
    <name type="common">Rotifer</name>
    <dbReference type="NCBI Taxonomy" id="249248"/>
    <lineage>
        <taxon>Eukaryota</taxon>
        <taxon>Metazoa</taxon>
        <taxon>Spiralia</taxon>
        <taxon>Gnathifera</taxon>
        <taxon>Rotifera</taxon>
        <taxon>Eurotatoria</taxon>
        <taxon>Bdelloidea</taxon>
        <taxon>Adinetida</taxon>
        <taxon>Adinetidae</taxon>
        <taxon>Adineta</taxon>
    </lineage>
</organism>
<dbReference type="EMBL" id="CAJNOR010007358">
    <property type="protein sequence ID" value="CAF1615740.1"/>
    <property type="molecule type" value="Genomic_DNA"/>
</dbReference>
<evidence type="ECO:0000313" key="1">
    <source>
        <dbReference type="EMBL" id="CAF1615740.1"/>
    </source>
</evidence>
<keyword evidence="2" id="KW-1185">Reference proteome</keyword>
<dbReference type="Proteomes" id="UP000663828">
    <property type="component" value="Unassembled WGS sequence"/>
</dbReference>
<name>A0A816C1S3_ADIRI</name>
<dbReference type="AlphaFoldDB" id="A0A816C1S3"/>
<proteinExistence type="predicted"/>
<gene>
    <name evidence="1" type="ORF">XAT740_LOCUS49530</name>
</gene>